<protein>
    <submittedName>
        <fullName evidence="2">Uncharacterized protein</fullName>
    </submittedName>
</protein>
<organism evidence="2 3">
    <name type="scientific">Aspergillus ochraceoroseus IBT 24754</name>
    <dbReference type="NCBI Taxonomy" id="1392256"/>
    <lineage>
        <taxon>Eukaryota</taxon>
        <taxon>Fungi</taxon>
        <taxon>Dikarya</taxon>
        <taxon>Ascomycota</taxon>
        <taxon>Pezizomycotina</taxon>
        <taxon>Eurotiomycetes</taxon>
        <taxon>Eurotiomycetidae</taxon>
        <taxon>Eurotiales</taxon>
        <taxon>Aspergillaceae</taxon>
        <taxon>Aspergillus</taxon>
        <taxon>Aspergillus subgen. Nidulantes</taxon>
    </lineage>
</organism>
<name>A0A2T5M645_9EURO</name>
<dbReference type="OrthoDB" id="4474495at2759"/>
<evidence type="ECO:0000313" key="3">
    <source>
        <dbReference type="Proteomes" id="UP000244073"/>
    </source>
</evidence>
<gene>
    <name evidence="2" type="ORF">P175DRAFT_0553296</name>
</gene>
<accession>A0A2T5M645</accession>
<dbReference type="RefSeq" id="XP_040755399.1">
    <property type="nucleotide sequence ID" value="XM_040900474.1"/>
</dbReference>
<sequence length="488" mass="56207">MTQSRGKRKNSEEMTGVAGKRVKKGNSPSLTPETETESEDNEATDEDDEDDEDEEEQEETDEEQILSREFCPSWFIPTEYRQSVSLKQIFACGFEIPSPPPEMPSWMEPVPRTVNIGLSLKPRVHRDNSGVYYTGPAYDAAILRVKFSPAYYRVTDVSGESLDCNEYLEDPLFNSELKILQLVVNIFEQHLGDLHREHMAMGEKMRDWRCKRREWEVGLVTQFKAKGLVDISNGVLTELNTWLRKENADDIGGKGDIWDHGDEFCPDNLPVLPPQHKTKRGPAHSAVPKRIDEVKSAITALQKKINSLQKVENRDPLLIIFDDEQPANNTITIPIPSLNDRDKEKFYNWCMERHGHWAKKGAFRKETAQEMYQLAELAQLRSEGLRKLPKGNLGLIPELVAYDEFLGIYPWGLPAAKLYAALEHAKLEQKFYNLHVRDYLLDLEEWYFRQAAHERSKLQREILEEWPLGEKLVGMLKALLKRSTIVKP</sequence>
<dbReference type="VEuPathDB" id="FungiDB:P175DRAFT_0553296"/>
<proteinExistence type="predicted"/>
<dbReference type="EMBL" id="MSFN02000001">
    <property type="protein sequence ID" value="PTU24007.1"/>
    <property type="molecule type" value="Genomic_DNA"/>
</dbReference>
<dbReference type="AlphaFoldDB" id="A0A2T5M645"/>
<dbReference type="GeneID" id="63817358"/>
<evidence type="ECO:0000256" key="1">
    <source>
        <dbReference type="SAM" id="MobiDB-lite"/>
    </source>
</evidence>
<feature type="region of interest" description="Disordered" evidence="1">
    <location>
        <begin position="1"/>
        <end position="68"/>
    </location>
</feature>
<dbReference type="Proteomes" id="UP000244073">
    <property type="component" value="Unassembled WGS sequence"/>
</dbReference>
<comment type="caution">
    <text evidence="2">The sequence shown here is derived from an EMBL/GenBank/DDBJ whole genome shotgun (WGS) entry which is preliminary data.</text>
</comment>
<evidence type="ECO:0000313" key="2">
    <source>
        <dbReference type="EMBL" id="PTU24007.1"/>
    </source>
</evidence>
<reference evidence="2 3" key="1">
    <citation type="journal article" date="2018" name="Proc. Natl. Acad. Sci. U.S.A.">
        <title>Linking secondary metabolites to gene clusters through genome sequencing of six diverse Aspergillus species.</title>
        <authorList>
            <person name="Kaerboelling I."/>
            <person name="Vesth T.C."/>
            <person name="Frisvad J.C."/>
            <person name="Nybo J.L."/>
            <person name="Theobald S."/>
            <person name="Kuo A."/>
            <person name="Bowyer P."/>
            <person name="Matsuda Y."/>
            <person name="Mondo S."/>
            <person name="Lyhne E.K."/>
            <person name="Kogle M.E."/>
            <person name="Clum A."/>
            <person name="Lipzen A."/>
            <person name="Salamov A."/>
            <person name="Ngan C.Y."/>
            <person name="Daum C."/>
            <person name="Chiniquy J."/>
            <person name="Barry K."/>
            <person name="LaButti K."/>
            <person name="Haridas S."/>
            <person name="Simmons B.A."/>
            <person name="Magnuson J.K."/>
            <person name="Mortensen U.H."/>
            <person name="Larsen T.O."/>
            <person name="Grigoriev I.V."/>
            <person name="Baker S.E."/>
            <person name="Andersen M.R."/>
        </authorList>
    </citation>
    <scope>NUCLEOTIDE SEQUENCE [LARGE SCALE GENOMIC DNA]</scope>
    <source>
        <strain evidence="2 3">IBT 24754</strain>
    </source>
</reference>
<feature type="compositionally biased region" description="Acidic residues" evidence="1">
    <location>
        <begin position="34"/>
        <end position="64"/>
    </location>
</feature>